<feature type="compositionally biased region" description="Polar residues" evidence="2">
    <location>
        <begin position="207"/>
        <end position="218"/>
    </location>
</feature>
<sequence length="306" mass="34481">MEDSHLLNSGKLSEEELRCCQRLLNSLKEQIRNIDKAELSNNEEEEEEVNRIREQLLDRITWIKSAMNGLLVAGDTKHYEQEAKKVCADLKVEGTAFPELERLLTQVLRRESLLPESKRKKWRCFVTFDRQDLETFVKRITEENLGIKLEEQDFDALVLKAADAVYKAMEKYRSACWKIAMDFLGATAAPEPSEKQTEATPKDILPDSNSEATASGNSGDDVGDEDVIFVCEKLSDQPAKRAPQSDSLNENRFTDDNPEIIFSGYGGGMSAEKKPKISVAVETESGNNFSTVDNKAFFIDDVIVLD</sequence>
<protein>
    <submittedName>
        <fullName evidence="3">Uncharacterized protein</fullName>
    </submittedName>
</protein>
<evidence type="ECO:0000256" key="1">
    <source>
        <dbReference type="SAM" id="Coils"/>
    </source>
</evidence>
<dbReference type="AlphaFoldDB" id="A0A8S1GNW9"/>
<dbReference type="Proteomes" id="UP000835052">
    <property type="component" value="Unassembled WGS sequence"/>
</dbReference>
<gene>
    <name evidence="3" type="ORF">CAUJ_LOCUS470</name>
</gene>
<evidence type="ECO:0000313" key="4">
    <source>
        <dbReference type="Proteomes" id="UP000835052"/>
    </source>
</evidence>
<reference evidence="3" key="1">
    <citation type="submission" date="2020-10" db="EMBL/GenBank/DDBJ databases">
        <authorList>
            <person name="Kikuchi T."/>
        </authorList>
    </citation>
    <scope>NUCLEOTIDE SEQUENCE</scope>
    <source>
        <strain evidence="3">NKZ352</strain>
    </source>
</reference>
<dbReference type="GO" id="GO:0042393">
    <property type="term" value="F:histone binding"/>
    <property type="evidence" value="ECO:0007669"/>
    <property type="project" value="InterPro"/>
</dbReference>
<dbReference type="InterPro" id="IPR046426">
    <property type="entry name" value="DAXX_histone-bd_sf"/>
</dbReference>
<name>A0A8S1GNW9_9PELO</name>
<evidence type="ECO:0000313" key="3">
    <source>
        <dbReference type="EMBL" id="CAD6184551.1"/>
    </source>
</evidence>
<accession>A0A8S1GNW9</accession>
<keyword evidence="4" id="KW-1185">Reference proteome</keyword>
<keyword evidence="1" id="KW-0175">Coiled coil</keyword>
<evidence type="ECO:0000256" key="2">
    <source>
        <dbReference type="SAM" id="MobiDB-lite"/>
    </source>
</evidence>
<comment type="caution">
    <text evidence="3">The sequence shown here is derived from an EMBL/GenBank/DDBJ whole genome shotgun (WGS) entry which is preliminary data.</text>
</comment>
<feature type="coiled-coil region" evidence="1">
    <location>
        <begin position="17"/>
        <end position="59"/>
    </location>
</feature>
<organism evidence="3 4">
    <name type="scientific">Caenorhabditis auriculariae</name>
    <dbReference type="NCBI Taxonomy" id="2777116"/>
    <lineage>
        <taxon>Eukaryota</taxon>
        <taxon>Metazoa</taxon>
        <taxon>Ecdysozoa</taxon>
        <taxon>Nematoda</taxon>
        <taxon>Chromadorea</taxon>
        <taxon>Rhabditida</taxon>
        <taxon>Rhabditina</taxon>
        <taxon>Rhabditomorpha</taxon>
        <taxon>Rhabditoidea</taxon>
        <taxon>Rhabditidae</taxon>
        <taxon>Peloderinae</taxon>
        <taxon>Caenorhabditis</taxon>
    </lineage>
</organism>
<feature type="region of interest" description="Disordered" evidence="2">
    <location>
        <begin position="189"/>
        <end position="223"/>
    </location>
</feature>
<feature type="compositionally biased region" description="Basic and acidic residues" evidence="2">
    <location>
        <begin position="192"/>
        <end position="205"/>
    </location>
</feature>
<dbReference type="Gene3D" id="1.20.58.2170">
    <property type="match status" value="1"/>
</dbReference>
<dbReference type="EMBL" id="CAJGYM010000001">
    <property type="protein sequence ID" value="CAD6184551.1"/>
    <property type="molecule type" value="Genomic_DNA"/>
</dbReference>
<proteinExistence type="predicted"/>